<dbReference type="OrthoDB" id="5645193at2"/>
<dbReference type="Pfam" id="PF13557">
    <property type="entry name" value="Phenol_MetA_deg"/>
    <property type="match status" value="1"/>
</dbReference>
<organism evidence="1 2">
    <name type="scientific">Legionella pneumophila</name>
    <dbReference type="NCBI Taxonomy" id="446"/>
    <lineage>
        <taxon>Bacteria</taxon>
        <taxon>Pseudomonadati</taxon>
        <taxon>Pseudomonadota</taxon>
        <taxon>Gammaproteobacteria</taxon>
        <taxon>Legionellales</taxon>
        <taxon>Legionellaceae</taxon>
        <taxon>Legionella</taxon>
    </lineage>
</organism>
<name>A0A2S6EZG5_LEGPN</name>
<gene>
    <name evidence="1" type="ORF">C3928_07375</name>
</gene>
<evidence type="ECO:0000313" key="2">
    <source>
        <dbReference type="Proteomes" id="UP000239239"/>
    </source>
</evidence>
<dbReference type="Proteomes" id="UP000239239">
    <property type="component" value="Unassembled WGS sequence"/>
</dbReference>
<evidence type="ECO:0000313" key="1">
    <source>
        <dbReference type="EMBL" id="PPK30578.1"/>
    </source>
</evidence>
<dbReference type="InterPro" id="IPR025737">
    <property type="entry name" value="FApF"/>
</dbReference>
<accession>A0A2S6EZG5</accession>
<dbReference type="AlphaFoldDB" id="A0A2S6EZG5"/>
<comment type="caution">
    <text evidence="1">The sequence shown here is derived from an EMBL/GenBank/DDBJ whole genome shotgun (WGS) entry which is preliminary data.</text>
</comment>
<sequence length="276" mass="29894">MDSKMITKQNGIYILAVSLLLSSFQIKAATDYQAYEAVCGEPTDMLSFLERGGIATNPCVVPPRSVLISSGYQYQQLIGEGIQHNFPAAAIQLGLPGYFEVDLLLPNYINQTVDPRIGFSQTQLIVNHVLWFNDKWVVTASGTFIFPSGSASFGSPNPGGGVIGILSYNFNSQLNLTGNLGITSQSEPSYDGGQSYTSVNPDLILSWTKNKISLFAEIYGQSKTAPDEGSGYSTDAGVLYQVKKNIVIDLEVDQRISGLLNGVERYYGGGITIQFN</sequence>
<proteinExistence type="predicted"/>
<dbReference type="EMBL" id="PQWY01000011">
    <property type="protein sequence ID" value="PPK30578.1"/>
    <property type="molecule type" value="Genomic_DNA"/>
</dbReference>
<reference evidence="1 2" key="1">
    <citation type="submission" date="2018-02" db="EMBL/GenBank/DDBJ databases">
        <title>Draft genome sequences of four Legionella pneumophila clinical strains isolated in Ontario.</title>
        <authorList>
            <person name="Fortuna A."/>
            <person name="Ramnarine R."/>
            <person name="Li A."/>
            <person name="Frantz C."/>
            <person name="Mallo G."/>
        </authorList>
    </citation>
    <scope>NUCLEOTIDE SEQUENCE [LARGE SCALE GENOMIC DNA]</scope>
    <source>
        <strain evidence="1 2">LG61</strain>
    </source>
</reference>
<protein>
    <submittedName>
        <fullName evidence="1">Transporter</fullName>
    </submittedName>
</protein>